<feature type="region of interest" description="Disordered" evidence="4">
    <location>
        <begin position="294"/>
        <end position="328"/>
    </location>
</feature>
<accession>V2WSN6</accession>
<evidence type="ECO:0000313" key="5">
    <source>
        <dbReference type="EMBL" id="ESK83556.1"/>
    </source>
</evidence>
<evidence type="ECO:0000256" key="1">
    <source>
        <dbReference type="ARBA" id="ARBA00009049"/>
    </source>
</evidence>
<evidence type="ECO:0000313" key="6">
    <source>
        <dbReference type="Proteomes" id="UP000017559"/>
    </source>
</evidence>
<dbReference type="GO" id="GO:0007186">
    <property type="term" value="P:G protein-coupled receptor signaling pathway"/>
    <property type="evidence" value="ECO:0007669"/>
    <property type="project" value="TreeGrafter"/>
</dbReference>
<comment type="similarity">
    <text evidence="1">Belongs to the synembryn family.</text>
</comment>
<keyword evidence="6" id="KW-1185">Reference proteome</keyword>
<feature type="compositionally biased region" description="Basic residues" evidence="4">
    <location>
        <begin position="297"/>
        <end position="309"/>
    </location>
</feature>
<dbReference type="Proteomes" id="UP000017559">
    <property type="component" value="Unassembled WGS sequence"/>
</dbReference>
<dbReference type="GO" id="GO:0001965">
    <property type="term" value="F:G-protein alpha-subunit binding"/>
    <property type="evidence" value="ECO:0007669"/>
    <property type="project" value="TreeGrafter"/>
</dbReference>
<name>V2WSN6_MONRO</name>
<feature type="region of interest" description="Disordered" evidence="4">
    <location>
        <begin position="522"/>
        <end position="556"/>
    </location>
</feature>
<sequence length="581" mass="63781">MTDVFRAYSALSASSSRALVADVLQSIIDAPPFAIDHSSRAELIQVLLKDIKLAGSKSRLTNKEASQALLAVKTLGKVGHGSEYLATPSGLSSLLSISIGYKDDVEANCEALRCIANAMLLFDQARVLFTSKEVMGGETVVTMLSKAANPDQIFTLSRILFLATATRSSFILSLVEEKHHGRTIIEIISNKLDLTMGSLLAGRKSAREAMTDLLKFTFNILFLYPKMINANGDWSPRLDGILPPLLRVYYSLPPSFPVPLIAPLTHVIHSLITIPINRHLRPVWFGVSSSSSSRRTSSSHRHHHHHHPPRPVTAHAKISSPTPPSSSIPMSMLRHSISTSIPDQRNIITGARSTTLDRALSVLSGGKRSLSRSPSPIHPDIVQRTQDLLDICFTFYFPNPDSPTYSKHNEAIDETLSPLVILLTRLCKADAVTRQRISDWIVPDHLDRSPHRPLEARNDFLGRCLRILQAHGGRLKESIGELLYAMCGEDAWVLSSKVGYGNVAGFLFNKGILSAPPPPLTTTSTTDGINPITGTEFTTPRPSSSTPEMTEEEKEAEMDKLLVLFDRLERAGPRPKVKVKG</sequence>
<organism evidence="5 6">
    <name type="scientific">Moniliophthora roreri (strain MCA 2997)</name>
    <name type="common">Cocoa frosty pod rot fungus</name>
    <name type="synonym">Crinipellis roreri</name>
    <dbReference type="NCBI Taxonomy" id="1381753"/>
    <lineage>
        <taxon>Eukaryota</taxon>
        <taxon>Fungi</taxon>
        <taxon>Dikarya</taxon>
        <taxon>Basidiomycota</taxon>
        <taxon>Agaricomycotina</taxon>
        <taxon>Agaricomycetes</taxon>
        <taxon>Agaricomycetidae</taxon>
        <taxon>Agaricales</taxon>
        <taxon>Marasmiineae</taxon>
        <taxon>Marasmiaceae</taxon>
        <taxon>Moniliophthora</taxon>
    </lineage>
</organism>
<dbReference type="KEGG" id="mrr:Moror_12087"/>
<dbReference type="OrthoDB" id="5585685at2759"/>
<dbReference type="GO" id="GO:0005737">
    <property type="term" value="C:cytoplasm"/>
    <property type="evidence" value="ECO:0007669"/>
    <property type="project" value="TreeGrafter"/>
</dbReference>
<comment type="caution">
    <text evidence="5">The sequence shown here is derived from an EMBL/GenBank/DDBJ whole genome shotgun (WGS) entry which is preliminary data.</text>
</comment>
<gene>
    <name evidence="5" type="ORF">Moror_12087</name>
</gene>
<dbReference type="STRING" id="1381753.V2WSN6"/>
<reference evidence="5 6" key="1">
    <citation type="journal article" date="2014" name="BMC Genomics">
        <title>Genome and secretome analysis of the hemibiotrophic fungal pathogen, Moniliophthora roreri, which causes frosty pod rot disease of cacao: mechanisms of the biotrophic and necrotrophic phases.</title>
        <authorList>
            <person name="Meinhardt L.W."/>
            <person name="Costa G.G.L."/>
            <person name="Thomazella D.P.T."/>
            <person name="Teixeira P.J.P.L."/>
            <person name="Carazzolle M.F."/>
            <person name="Schuster S.C."/>
            <person name="Carlson J.E."/>
            <person name="Guiltinan M.J."/>
            <person name="Mieczkowski P."/>
            <person name="Farmer A."/>
            <person name="Ramaraj T."/>
            <person name="Crozier J."/>
            <person name="Davis R.E."/>
            <person name="Shao J."/>
            <person name="Melnick R.L."/>
            <person name="Pereira G.A.G."/>
            <person name="Bailey B.A."/>
        </authorList>
    </citation>
    <scope>NUCLEOTIDE SEQUENCE [LARGE SCALE GENOMIC DNA]</scope>
    <source>
        <strain evidence="5 6">MCA 2997</strain>
    </source>
</reference>
<keyword evidence="2" id="KW-0344">Guanine-nucleotide releasing factor</keyword>
<dbReference type="HOGENOM" id="CLU_015532_1_0_1"/>
<dbReference type="InterPro" id="IPR019318">
    <property type="entry name" value="Gua_nucleotide_exch_fac_Ric8"/>
</dbReference>
<protein>
    <recommendedName>
        <fullName evidence="7">Guanine nucleotide exchange factor synembryn</fullName>
    </recommendedName>
</protein>
<dbReference type="PANTHER" id="PTHR12425:SF5">
    <property type="entry name" value="SYNEMBRYN"/>
    <property type="match status" value="1"/>
</dbReference>
<proteinExistence type="inferred from homology"/>
<dbReference type="PANTHER" id="PTHR12425">
    <property type="entry name" value="SYNEMBRYN"/>
    <property type="match status" value="1"/>
</dbReference>
<dbReference type="GO" id="GO:0005085">
    <property type="term" value="F:guanyl-nucleotide exchange factor activity"/>
    <property type="evidence" value="ECO:0007669"/>
    <property type="project" value="UniProtKB-KW"/>
</dbReference>
<evidence type="ECO:0000256" key="3">
    <source>
        <dbReference type="ARBA" id="ARBA00023186"/>
    </source>
</evidence>
<dbReference type="AlphaFoldDB" id="V2WSN6"/>
<evidence type="ECO:0000256" key="4">
    <source>
        <dbReference type="SAM" id="MobiDB-lite"/>
    </source>
</evidence>
<evidence type="ECO:0008006" key="7">
    <source>
        <dbReference type="Google" id="ProtNLM"/>
    </source>
</evidence>
<feature type="compositionally biased region" description="Low complexity" evidence="4">
    <location>
        <begin position="535"/>
        <end position="548"/>
    </location>
</feature>
<evidence type="ECO:0000256" key="2">
    <source>
        <dbReference type="ARBA" id="ARBA00022658"/>
    </source>
</evidence>
<keyword evidence="3" id="KW-0143">Chaperone</keyword>
<dbReference type="EMBL" id="AWSO01001515">
    <property type="protein sequence ID" value="ESK83556.1"/>
    <property type="molecule type" value="Genomic_DNA"/>
</dbReference>
<dbReference type="Pfam" id="PF10165">
    <property type="entry name" value="Ric8"/>
    <property type="match status" value="1"/>
</dbReference>